<dbReference type="OrthoDB" id="580912at2"/>
<evidence type="ECO:0008006" key="4">
    <source>
        <dbReference type="Google" id="ProtNLM"/>
    </source>
</evidence>
<comment type="caution">
    <text evidence="2">The sequence shown here is derived from an EMBL/GenBank/DDBJ whole genome shotgun (WGS) entry which is preliminary data.</text>
</comment>
<dbReference type="AlphaFoldDB" id="S9QFM4"/>
<gene>
    <name evidence="2" type="ORF">D187_002185</name>
</gene>
<evidence type="ECO:0000256" key="1">
    <source>
        <dbReference type="SAM" id="Coils"/>
    </source>
</evidence>
<name>S9QFM4_CYSF2</name>
<evidence type="ECO:0000313" key="3">
    <source>
        <dbReference type="Proteomes" id="UP000011682"/>
    </source>
</evidence>
<accession>S9QFM4</accession>
<dbReference type="RefSeq" id="WP_002625940.1">
    <property type="nucleotide sequence ID" value="NZ_ANAH02000014.1"/>
</dbReference>
<dbReference type="eggNOG" id="COG5316">
    <property type="taxonomic scope" value="Bacteria"/>
</dbReference>
<proteinExistence type="predicted"/>
<feature type="coiled-coil region" evidence="1">
    <location>
        <begin position="614"/>
        <end position="651"/>
    </location>
</feature>
<dbReference type="Proteomes" id="UP000011682">
    <property type="component" value="Unassembled WGS sequence"/>
</dbReference>
<sequence>MSPSLPIRRVVLYKHGVGYFERRGTVEGRETLHLDFKARDMNDVLKSMTVLDLSGGSVSSVSYDSTRPLEQRLQDITLRIPESGSLTALLGQVKGARVRARVGSEQLVEGVIVGLDSMPVAEGDTAVERPYLTLLVGAALRGFDLLEVAELTFLDDAVRADLEFYLATMLSSYKKDSKRVSVLTAGEGKRELFVSYVLEAPVWKTSYRMLLEEGKPPVLQGWAVVDNTGDEDWEQVELTLMAGLPVSFVHDLYNPRYLRRPVVEVRTEAAVAPVIPEEGFGAVREMAAETDAVVAPMAASAPASAPMMRAMSSGGMARREAQERSAAVQTVTKEVGELFEYRVQHPVTVRRNQSALVPILHRPFEGRRVLLYNRATREKNPLACLELRNTTGLTLEGGPVTVTEGDTYVGEAMLDTMKPEDRRLVPYAVELGFVVSVEDRSEEGPVRRAMVSHGVLTVEFVMMRRTHYHLRNKARRAQILFLEHPRTEGWRLDQVGAPDETTDHYWRFTRGLAAGGTETFTVTESSGRQRTYLLANTGLDEVSFFLSSGFIDERVARSLREIISLRERVARRSEEVRQRTEERSQLFKDQERIRANIESLKSGAPQRELVARFVTKLNEQEDRLEGIARELERLSQEQREAQEEVNRQIQRLAFSTEPVKP</sequence>
<protein>
    <recommendedName>
        <fullName evidence="4">DUF4139 domain-containing protein</fullName>
    </recommendedName>
</protein>
<dbReference type="EMBL" id="ANAH02000014">
    <property type="protein sequence ID" value="EPX60099.1"/>
    <property type="molecule type" value="Genomic_DNA"/>
</dbReference>
<reference evidence="2" key="1">
    <citation type="submission" date="2013-05" db="EMBL/GenBank/DDBJ databases">
        <title>Genome assembly of Cystobacter fuscus DSM 2262.</title>
        <authorList>
            <person name="Sharma G."/>
            <person name="Khatri I."/>
            <person name="Kaur C."/>
            <person name="Mayilraj S."/>
            <person name="Subramanian S."/>
        </authorList>
    </citation>
    <scope>NUCLEOTIDE SEQUENCE [LARGE SCALE GENOMIC DNA]</scope>
    <source>
        <strain evidence="2">DSM 2262</strain>
    </source>
</reference>
<organism evidence="2 3">
    <name type="scientific">Cystobacter fuscus (strain ATCC 25194 / DSM 2262 / NBRC 100088 / M29)</name>
    <dbReference type="NCBI Taxonomy" id="1242864"/>
    <lineage>
        <taxon>Bacteria</taxon>
        <taxon>Pseudomonadati</taxon>
        <taxon>Myxococcota</taxon>
        <taxon>Myxococcia</taxon>
        <taxon>Myxococcales</taxon>
        <taxon>Cystobacterineae</taxon>
        <taxon>Archangiaceae</taxon>
        <taxon>Cystobacter</taxon>
    </lineage>
</organism>
<keyword evidence="1" id="KW-0175">Coiled coil</keyword>
<keyword evidence="3" id="KW-1185">Reference proteome</keyword>
<evidence type="ECO:0000313" key="2">
    <source>
        <dbReference type="EMBL" id="EPX60099.1"/>
    </source>
</evidence>